<dbReference type="Proteomes" id="UP001230649">
    <property type="component" value="Unassembled WGS sequence"/>
</dbReference>
<comment type="caution">
    <text evidence="1">The sequence shown here is derived from an EMBL/GenBank/DDBJ whole genome shotgun (WGS) entry which is preliminary data.</text>
</comment>
<accession>A0ACC2WH94</accession>
<keyword evidence="2" id="KW-1185">Reference proteome</keyword>
<evidence type="ECO:0000313" key="1">
    <source>
        <dbReference type="EMBL" id="KAJ9111145.1"/>
    </source>
</evidence>
<evidence type="ECO:0000313" key="2">
    <source>
        <dbReference type="Proteomes" id="UP001230649"/>
    </source>
</evidence>
<organism evidence="1 2">
    <name type="scientific">Naganishia adeliensis</name>
    <dbReference type="NCBI Taxonomy" id="92952"/>
    <lineage>
        <taxon>Eukaryota</taxon>
        <taxon>Fungi</taxon>
        <taxon>Dikarya</taxon>
        <taxon>Basidiomycota</taxon>
        <taxon>Agaricomycotina</taxon>
        <taxon>Tremellomycetes</taxon>
        <taxon>Filobasidiales</taxon>
        <taxon>Filobasidiaceae</taxon>
        <taxon>Naganishia</taxon>
    </lineage>
</organism>
<sequence>MSAPHATVHDIKQTLFIYQDDELAPSQTQGYKVGQERSLAELSQLDKEDESLQRWKASLGLNADNATTFGPKKVVPIALFLEAATLNKTVSLDLTLGKDGLAKYKKEPITIKEGAEFSVGIKFRVENQIVSGMKYLQVVKRTGMTGKNRFSRGNGVHRAEADRSSAPTVDKMEEMIGSFGPQKEPYTKIFAAEEAPSGMLARGTYGVRSRMIDDDATVFLDFEWSFKIAKDW</sequence>
<reference evidence="1" key="1">
    <citation type="submission" date="2023-04" db="EMBL/GenBank/DDBJ databases">
        <title>Draft Genome sequencing of Naganishia species isolated from polar environments using Oxford Nanopore Technology.</title>
        <authorList>
            <person name="Leo P."/>
            <person name="Venkateswaran K."/>
        </authorList>
    </citation>
    <scope>NUCLEOTIDE SEQUENCE</scope>
    <source>
        <strain evidence="1">MNA-CCFEE 5262</strain>
    </source>
</reference>
<gene>
    <name evidence="1" type="ORF">QFC20_002639</name>
</gene>
<dbReference type="EMBL" id="JASBWS010000020">
    <property type="protein sequence ID" value="KAJ9111145.1"/>
    <property type="molecule type" value="Genomic_DNA"/>
</dbReference>
<name>A0ACC2WH94_9TREE</name>
<protein>
    <submittedName>
        <fullName evidence="1">Uncharacterized protein</fullName>
    </submittedName>
</protein>
<proteinExistence type="predicted"/>